<protein>
    <submittedName>
        <fullName evidence="2">Uncharacterized protein</fullName>
    </submittedName>
</protein>
<reference evidence="2" key="1">
    <citation type="submission" date="2023-10" db="EMBL/GenBank/DDBJ databases">
        <authorList>
            <person name="Chen Y."/>
            <person name="Shah S."/>
            <person name="Dougan E. K."/>
            <person name="Thang M."/>
            <person name="Chan C."/>
        </authorList>
    </citation>
    <scope>NUCLEOTIDE SEQUENCE [LARGE SCALE GENOMIC DNA]</scope>
</reference>
<name>A0ABN9Q9Q0_9DINO</name>
<keyword evidence="3" id="KW-1185">Reference proteome</keyword>
<dbReference type="Proteomes" id="UP001189429">
    <property type="component" value="Unassembled WGS sequence"/>
</dbReference>
<feature type="compositionally biased region" description="Basic and acidic residues" evidence="1">
    <location>
        <begin position="161"/>
        <end position="172"/>
    </location>
</feature>
<feature type="non-terminal residue" evidence="2">
    <location>
        <position position="858"/>
    </location>
</feature>
<feature type="region of interest" description="Disordered" evidence="1">
    <location>
        <begin position="279"/>
        <end position="309"/>
    </location>
</feature>
<gene>
    <name evidence="2" type="ORF">PCOR1329_LOCUS9278</name>
</gene>
<dbReference type="EMBL" id="CAUYUJ010002570">
    <property type="protein sequence ID" value="CAK0801396.1"/>
    <property type="molecule type" value="Genomic_DNA"/>
</dbReference>
<evidence type="ECO:0000256" key="1">
    <source>
        <dbReference type="SAM" id="MobiDB-lite"/>
    </source>
</evidence>
<comment type="caution">
    <text evidence="2">The sequence shown here is derived from an EMBL/GenBank/DDBJ whole genome shotgun (WGS) entry which is preliminary data.</text>
</comment>
<evidence type="ECO:0000313" key="2">
    <source>
        <dbReference type="EMBL" id="CAK0801396.1"/>
    </source>
</evidence>
<organism evidence="2 3">
    <name type="scientific">Prorocentrum cordatum</name>
    <dbReference type="NCBI Taxonomy" id="2364126"/>
    <lineage>
        <taxon>Eukaryota</taxon>
        <taxon>Sar</taxon>
        <taxon>Alveolata</taxon>
        <taxon>Dinophyceae</taxon>
        <taxon>Prorocentrales</taxon>
        <taxon>Prorocentraceae</taxon>
        <taxon>Prorocentrum</taxon>
    </lineage>
</organism>
<feature type="region of interest" description="Disordered" evidence="1">
    <location>
        <begin position="144"/>
        <end position="178"/>
    </location>
</feature>
<proteinExistence type="predicted"/>
<accession>A0ABN9Q9Q0</accession>
<sequence>HKKAAAETTMESMVAGPLMIRTKSVNLTGPAGSCGRCGVKESPEHPLPDVEFPSEEIKKFPFGCAFHVRGFVNGKFWIDYTWPTLCGARETDRELAGTFEACCEAADGARFSGTLPQDVSMGTQTGITWKWDCILITDSQYQTHTAPPGAQSLTPQQAGERSTEVQNEHKGDAVTGTLALDPTSPYLKVRRFTATVTARSEKVTSADDCCREGAASSLEEAANKLTRDQMPTSSRGHVGIPTAAELEAKASGAARGLGLLAERTAGHQSGQLAIADRRVDDSGGSATPPPGHGGASQGPASLGPSPATLHDASVGFANATATAVPASSGASVARDCMGGGARPLPSNVSDRSQAAASSLRTGTPLFAKKLAAGCDSSEKARLKELKDAISLGRILTMGGDHGIGDKIYALRRWRPDSGVSDGEANNYLSDIDWCVALGGAAVEVMGQEIRLQLLGNIERVDLSDAAPFKLQVCAAAAREMFDTVGRVEICIPWKMFAMGGGEFSMAQPVFSAARVPVAELVDAGRTFFIHNLVLPCTNQDKLHSAWMLDLIEHILPRVRSESVREEAGICKGLEKEIYVYAESRPEWRVVVTTFGSEWKACLEECNRSSRTDVKYREKVAPVESMLGVANKTLAIQEIHSATENLKERGPWLRLGAAKRLMVQFRSKLEDFVEHSSRKVDIADEEVPYTELATKLNLDFLDLLSLIPTLRDINVCMKGKSDKLMKACSTYDPKGDETAQHVTIALTGSEGARVGSGEVVAKLIGCARTCFGHAVQMGLDVAAASGARWTESADQMKKAQAAAAGALNRPQEFDAQARELHGLVVTKTTLLQVVIFIGAVAAHAPFGNLQRVDAANGAQ</sequence>
<feature type="compositionally biased region" description="Polar residues" evidence="1">
    <location>
        <begin position="144"/>
        <end position="160"/>
    </location>
</feature>
<evidence type="ECO:0000313" key="3">
    <source>
        <dbReference type="Proteomes" id="UP001189429"/>
    </source>
</evidence>
<feature type="non-terminal residue" evidence="2">
    <location>
        <position position="1"/>
    </location>
</feature>